<evidence type="ECO:0000259" key="8">
    <source>
        <dbReference type="PROSITE" id="PS51192"/>
    </source>
</evidence>
<evidence type="ECO:0000256" key="3">
    <source>
        <dbReference type="ARBA" id="ARBA00022801"/>
    </source>
</evidence>
<accession>A0A061QZK7</accession>
<dbReference type="InterPro" id="IPR027417">
    <property type="entry name" value="P-loop_NTPase"/>
</dbReference>
<evidence type="ECO:0000256" key="6">
    <source>
        <dbReference type="PROSITE-ProRule" id="PRU00552"/>
    </source>
</evidence>
<dbReference type="InterPro" id="IPR014014">
    <property type="entry name" value="RNA_helicase_DEAD_Q_motif"/>
</dbReference>
<dbReference type="SMART" id="SM00487">
    <property type="entry name" value="DEXDc"/>
    <property type="match status" value="1"/>
</dbReference>
<dbReference type="Gene3D" id="1.25.10.10">
    <property type="entry name" value="Leucine-rich Repeat Variant"/>
    <property type="match status" value="1"/>
</dbReference>
<evidence type="ECO:0000256" key="7">
    <source>
        <dbReference type="SAM" id="MobiDB-lite"/>
    </source>
</evidence>
<dbReference type="EC" id="3.6.4.13" evidence="1"/>
<feature type="domain" description="Helicase ATP-binding" evidence="8">
    <location>
        <begin position="420"/>
        <end position="585"/>
    </location>
</feature>
<dbReference type="PROSITE" id="PS51195">
    <property type="entry name" value="Q_MOTIF"/>
    <property type="match status" value="1"/>
</dbReference>
<keyword evidence="3" id="KW-0378">Hydrolase</keyword>
<dbReference type="AlphaFoldDB" id="A0A061QZK7"/>
<keyword evidence="2" id="KW-0547">Nucleotide-binding</keyword>
<sequence length="767" mass="85277">MSIAASSQAEAIAYSKELSPSLPPTLELGPTYYLRDILENVASALCPLYEQAIDSCGVTKSAEDTSDDVEVDHSKAYFVLKHIEANRPYYTRQLDMDLETLESTISPLLSAQNMLNSVEANEVDEVFLERIFSCGERLARKCGSAPVETYLQRLKRQWDENRDYEGRLKELSRSSLTSSRGDASREETGLTSAKDIEAPLDWTLVGQSAEGKPHFPLSNDQERAPITREGSGYPDTHSKTSEQECRRAKHSVDATYGQTNCVHVQNDDNCCEAGHSGLLSELQAALEVHVGKAEVVESTCRALTGLCNGNRNIAKEAKNIGLLHDIQAVLQQHMDSPKVVHAACEAVSSICAGDGVKPQVPDKADHASGSCIRELRMSEILSDWEEFSLSFNEMDLHEDLLRGIYACGYKEPTGIQQKGIVPLTKGLNVIQIATSSSERIVTLSIGILNNLNYSNMDCQAIILVPTGDHALDVSDTMGLLGEFLEVRCHACIKDDIRDLPAGVQAISGTPMRIYEMLIQRVLRPESIEIVVLHEADQLFSWGLESHVNGIFQLLPTQLQICMSAATLPPEALQFSQKYMDHPVRILAQEIEMLKSISRGISATKKHFYYDVYADEWKVNGLCDLYETLDSNRSVVFVKSHVKVDELAEVMQDRNRSVLACHECMESNAQEDSTCKFASDASRVIITTDQQAHAIDFSQVSIIVNYDLPSQLDDYASRVAKFDESNCYKQVVISFATRGDERMLRDIEKSCDISMEELQLDHSTCLKY</sequence>
<evidence type="ECO:0000313" key="11">
    <source>
        <dbReference type="EMBL" id="JAC63900.1"/>
    </source>
</evidence>
<dbReference type="EMBL" id="GBEZ01022962">
    <property type="protein sequence ID" value="JAC63900.1"/>
    <property type="molecule type" value="Transcribed_RNA"/>
</dbReference>
<keyword evidence="5" id="KW-0067">ATP-binding</keyword>
<dbReference type="Pfam" id="PF00271">
    <property type="entry name" value="Helicase_C"/>
    <property type="match status" value="1"/>
</dbReference>
<evidence type="ECO:0000259" key="9">
    <source>
        <dbReference type="PROSITE" id="PS51194"/>
    </source>
</evidence>
<gene>
    <name evidence="11" type="ORF">TSPGSL018_19500</name>
</gene>
<dbReference type="SUPFAM" id="SSF48371">
    <property type="entry name" value="ARM repeat"/>
    <property type="match status" value="1"/>
</dbReference>
<feature type="region of interest" description="Disordered" evidence="7">
    <location>
        <begin position="171"/>
        <end position="193"/>
    </location>
</feature>
<dbReference type="InterPro" id="IPR011989">
    <property type="entry name" value="ARM-like"/>
</dbReference>
<dbReference type="Gene3D" id="3.40.50.300">
    <property type="entry name" value="P-loop containing nucleotide triphosphate hydrolases"/>
    <property type="match status" value="2"/>
</dbReference>
<feature type="domain" description="DEAD-box RNA helicase Q" evidence="10">
    <location>
        <begin position="389"/>
        <end position="417"/>
    </location>
</feature>
<proteinExistence type="predicted"/>
<feature type="short sequence motif" description="Q motif" evidence="6">
    <location>
        <begin position="389"/>
        <end position="417"/>
    </location>
</feature>
<reference evidence="11" key="1">
    <citation type="submission" date="2014-05" db="EMBL/GenBank/DDBJ databases">
        <title>The transcriptome of the halophilic microalga Tetraselmis sp. GSL018 isolated from the Great Salt Lake, Utah.</title>
        <authorList>
            <person name="Jinkerson R.E."/>
            <person name="D'Adamo S."/>
            <person name="Posewitz M.C."/>
        </authorList>
    </citation>
    <scope>NUCLEOTIDE SEQUENCE</scope>
    <source>
        <strain evidence="11">GSL018</strain>
    </source>
</reference>
<evidence type="ECO:0000256" key="2">
    <source>
        <dbReference type="ARBA" id="ARBA00022741"/>
    </source>
</evidence>
<dbReference type="GO" id="GO:0005524">
    <property type="term" value="F:ATP binding"/>
    <property type="evidence" value="ECO:0007669"/>
    <property type="project" value="UniProtKB-KW"/>
</dbReference>
<dbReference type="GO" id="GO:0003676">
    <property type="term" value="F:nucleic acid binding"/>
    <property type="evidence" value="ECO:0007669"/>
    <property type="project" value="InterPro"/>
</dbReference>
<dbReference type="InterPro" id="IPR001650">
    <property type="entry name" value="Helicase_C-like"/>
</dbReference>
<evidence type="ECO:0000256" key="4">
    <source>
        <dbReference type="ARBA" id="ARBA00022806"/>
    </source>
</evidence>
<dbReference type="PANTHER" id="PTHR47958">
    <property type="entry name" value="ATP-DEPENDENT RNA HELICASE DBP3"/>
    <property type="match status" value="1"/>
</dbReference>
<evidence type="ECO:0000259" key="10">
    <source>
        <dbReference type="PROSITE" id="PS51195"/>
    </source>
</evidence>
<dbReference type="PROSITE" id="PS51192">
    <property type="entry name" value="HELICASE_ATP_BIND_1"/>
    <property type="match status" value="1"/>
</dbReference>
<evidence type="ECO:0000256" key="5">
    <source>
        <dbReference type="ARBA" id="ARBA00022840"/>
    </source>
</evidence>
<dbReference type="InterPro" id="IPR011545">
    <property type="entry name" value="DEAD/DEAH_box_helicase_dom"/>
</dbReference>
<dbReference type="InterPro" id="IPR014001">
    <property type="entry name" value="Helicase_ATP-bd"/>
</dbReference>
<dbReference type="GO" id="GO:0003724">
    <property type="term" value="F:RNA helicase activity"/>
    <property type="evidence" value="ECO:0007669"/>
    <property type="project" value="UniProtKB-EC"/>
</dbReference>
<evidence type="ECO:0000256" key="1">
    <source>
        <dbReference type="ARBA" id="ARBA00012552"/>
    </source>
</evidence>
<dbReference type="PROSITE" id="PS51194">
    <property type="entry name" value="HELICASE_CTER"/>
    <property type="match status" value="1"/>
</dbReference>
<dbReference type="InterPro" id="IPR016024">
    <property type="entry name" value="ARM-type_fold"/>
</dbReference>
<keyword evidence="4" id="KW-0347">Helicase</keyword>
<dbReference type="GO" id="GO:0003743">
    <property type="term" value="F:translation initiation factor activity"/>
    <property type="evidence" value="ECO:0007669"/>
    <property type="project" value="UniProtKB-KW"/>
</dbReference>
<dbReference type="SUPFAM" id="SSF52540">
    <property type="entry name" value="P-loop containing nucleoside triphosphate hydrolases"/>
    <property type="match status" value="2"/>
</dbReference>
<feature type="domain" description="Helicase C-terminal" evidence="9">
    <location>
        <begin position="620"/>
        <end position="765"/>
    </location>
</feature>
<feature type="region of interest" description="Disordered" evidence="7">
    <location>
        <begin position="208"/>
        <end position="243"/>
    </location>
</feature>
<name>A0A061QZK7_9CHLO</name>
<dbReference type="Pfam" id="PF00270">
    <property type="entry name" value="DEAD"/>
    <property type="match status" value="1"/>
</dbReference>
<dbReference type="GO" id="GO:0016787">
    <property type="term" value="F:hydrolase activity"/>
    <property type="evidence" value="ECO:0007669"/>
    <property type="project" value="UniProtKB-KW"/>
</dbReference>
<organism evidence="11">
    <name type="scientific">Tetraselmis sp. GSL018</name>
    <dbReference type="NCBI Taxonomy" id="582737"/>
    <lineage>
        <taxon>Eukaryota</taxon>
        <taxon>Viridiplantae</taxon>
        <taxon>Chlorophyta</taxon>
        <taxon>core chlorophytes</taxon>
        <taxon>Chlorodendrophyceae</taxon>
        <taxon>Chlorodendrales</taxon>
        <taxon>Chlorodendraceae</taxon>
        <taxon>Tetraselmis</taxon>
    </lineage>
</organism>
<protein>
    <recommendedName>
        <fullName evidence="1">RNA helicase</fullName>
        <ecNumber evidence="1">3.6.4.13</ecNumber>
    </recommendedName>
</protein>
<keyword evidence="11" id="KW-0396">Initiation factor</keyword>
<keyword evidence="11" id="KW-0648">Protein biosynthesis</keyword>